<feature type="coiled-coil region" evidence="4">
    <location>
        <begin position="39"/>
        <end position="101"/>
    </location>
</feature>
<dbReference type="PROSITE" id="PS50293">
    <property type="entry name" value="TPR_REGION"/>
    <property type="match status" value="2"/>
</dbReference>
<feature type="repeat" description="TPR" evidence="3">
    <location>
        <begin position="95"/>
        <end position="128"/>
    </location>
</feature>
<organism evidence="5 6">
    <name type="scientific">Paramecium primaurelia</name>
    <dbReference type="NCBI Taxonomy" id="5886"/>
    <lineage>
        <taxon>Eukaryota</taxon>
        <taxon>Sar</taxon>
        <taxon>Alveolata</taxon>
        <taxon>Ciliophora</taxon>
        <taxon>Intramacronucleata</taxon>
        <taxon>Oligohymenophorea</taxon>
        <taxon>Peniculida</taxon>
        <taxon>Parameciidae</taxon>
        <taxon>Paramecium</taxon>
    </lineage>
</organism>
<comment type="caution">
    <text evidence="5">The sequence shown here is derived from an EMBL/GenBank/DDBJ whole genome shotgun (WGS) entry which is preliminary data.</text>
</comment>
<dbReference type="PROSITE" id="PS50005">
    <property type="entry name" value="TPR"/>
    <property type="match status" value="4"/>
</dbReference>
<dbReference type="OMA" id="WYNRGFF"/>
<dbReference type="EMBL" id="CAJJDM010000022">
    <property type="protein sequence ID" value="CAD8055916.1"/>
    <property type="molecule type" value="Genomic_DNA"/>
</dbReference>
<keyword evidence="4" id="KW-0175">Coiled coil</keyword>
<dbReference type="InterPro" id="IPR051685">
    <property type="entry name" value="Ycf3/AcsC/BcsC/TPR_MFPF"/>
</dbReference>
<evidence type="ECO:0000256" key="1">
    <source>
        <dbReference type="ARBA" id="ARBA00022737"/>
    </source>
</evidence>
<gene>
    <name evidence="5" type="ORF">PPRIM_AZ9-3.1.T0240017</name>
</gene>
<evidence type="ECO:0008006" key="7">
    <source>
        <dbReference type="Google" id="ProtNLM"/>
    </source>
</evidence>
<protein>
    <recommendedName>
        <fullName evidence="7">Tetratricopeptide repeat protein</fullName>
    </recommendedName>
</protein>
<sequence>MEQNNTILDQIKQHLQNKDYLTFKSQINIIKRYYQKEKENQIQKQIIQLNNILETLKNMVIELTKNGDYINQNQIKIQQIIVENEDKKQQNIKEAERLLNEGVALYNLNKYQDAIECYDKAISINPNDDITWTNKGFALNNLNKYKDAIESFDKAISINPKDDITWTNKGLALNNLNKYQDAIECYDEAISINPKYDKAWSNKGFALHKLQKYTDAISCYDQALSININHQRLKLKADSLFELGKKPEAKQFYEASLEQGSNDKIYIQKQLSKL</sequence>
<evidence type="ECO:0000256" key="3">
    <source>
        <dbReference type="PROSITE-ProRule" id="PRU00339"/>
    </source>
</evidence>
<name>A0A8S1KT94_PARPR</name>
<dbReference type="PANTHER" id="PTHR44943:SF4">
    <property type="entry name" value="TPR REPEAT-CONTAINING PROTEIN MJ0798"/>
    <property type="match status" value="1"/>
</dbReference>
<dbReference type="InterPro" id="IPR019734">
    <property type="entry name" value="TPR_rpt"/>
</dbReference>
<feature type="repeat" description="TPR" evidence="3">
    <location>
        <begin position="197"/>
        <end position="230"/>
    </location>
</feature>
<feature type="repeat" description="TPR" evidence="3">
    <location>
        <begin position="163"/>
        <end position="196"/>
    </location>
</feature>
<feature type="repeat" description="TPR" evidence="3">
    <location>
        <begin position="129"/>
        <end position="162"/>
    </location>
</feature>
<dbReference type="SMART" id="SM00028">
    <property type="entry name" value="TPR"/>
    <property type="match status" value="5"/>
</dbReference>
<keyword evidence="6" id="KW-1185">Reference proteome</keyword>
<keyword evidence="2 3" id="KW-0802">TPR repeat</keyword>
<dbReference type="AlphaFoldDB" id="A0A8S1KT94"/>
<proteinExistence type="predicted"/>
<dbReference type="Pfam" id="PF00515">
    <property type="entry name" value="TPR_1"/>
    <property type="match status" value="4"/>
</dbReference>
<evidence type="ECO:0000256" key="2">
    <source>
        <dbReference type="ARBA" id="ARBA00022803"/>
    </source>
</evidence>
<keyword evidence="1" id="KW-0677">Repeat</keyword>
<evidence type="ECO:0000256" key="4">
    <source>
        <dbReference type="SAM" id="Coils"/>
    </source>
</evidence>
<dbReference type="Proteomes" id="UP000688137">
    <property type="component" value="Unassembled WGS sequence"/>
</dbReference>
<evidence type="ECO:0000313" key="5">
    <source>
        <dbReference type="EMBL" id="CAD8055916.1"/>
    </source>
</evidence>
<accession>A0A8S1KT94</accession>
<reference evidence="5" key="1">
    <citation type="submission" date="2021-01" db="EMBL/GenBank/DDBJ databases">
        <authorList>
            <consortium name="Genoscope - CEA"/>
            <person name="William W."/>
        </authorList>
    </citation>
    <scope>NUCLEOTIDE SEQUENCE</scope>
</reference>
<dbReference type="PANTHER" id="PTHR44943">
    <property type="entry name" value="CELLULOSE SYNTHASE OPERON PROTEIN C"/>
    <property type="match status" value="1"/>
</dbReference>
<evidence type="ECO:0000313" key="6">
    <source>
        <dbReference type="Proteomes" id="UP000688137"/>
    </source>
</evidence>